<dbReference type="AlphaFoldDB" id="A0A9X0WBG1"/>
<proteinExistence type="inferred from homology"/>
<dbReference type="PRINTS" id="PR00420">
    <property type="entry name" value="RNGMNOXGNASE"/>
</dbReference>
<evidence type="ECO:0000256" key="2">
    <source>
        <dbReference type="ARBA" id="ARBA00010790"/>
    </source>
</evidence>
<comment type="caution">
    <text evidence="9">The sequence shown here is derived from an EMBL/GenBank/DDBJ whole genome shotgun (WGS) entry which is preliminary data.</text>
</comment>
<evidence type="ECO:0000256" key="1">
    <source>
        <dbReference type="ARBA" id="ARBA00001974"/>
    </source>
</evidence>
<dbReference type="SUPFAM" id="SSF51905">
    <property type="entry name" value="FAD/NAD(P)-binding domain"/>
    <property type="match status" value="1"/>
</dbReference>
<evidence type="ECO:0000259" key="7">
    <source>
        <dbReference type="Pfam" id="PF01266"/>
    </source>
</evidence>
<accession>A0A9X0WBG1</accession>
<name>A0A9X0WBG1_9GAMM</name>
<feature type="region of interest" description="Disordered" evidence="6">
    <location>
        <begin position="452"/>
        <end position="487"/>
    </location>
</feature>
<dbReference type="RefSeq" id="WP_200247285.1">
    <property type="nucleotide sequence ID" value="NZ_NRRY01000038.1"/>
</dbReference>
<evidence type="ECO:0000256" key="4">
    <source>
        <dbReference type="ARBA" id="ARBA00022827"/>
    </source>
</evidence>
<comment type="similarity">
    <text evidence="2">Belongs to the GMC oxidoreductase family.</text>
</comment>
<feature type="domain" description="Glucose-methanol-choline oxidoreductase C-terminal" evidence="8">
    <location>
        <begin position="400"/>
        <end position="524"/>
    </location>
</feature>
<sequence length="536" mass="59422">MLIDARHLDDNSRIEADLAIIGAGPAGISLARRLANAKTSVCLIESGGLSPEAETQDLYQGETPGIEYPLSSSRLRYFGGSSGHWGGFCRPLDPIDFEQRDWIPLSGWPFGREELDPYWETASTAVETAPAQYENGDYWAKATGEPMVDWRAGRFMTRFFQYSPPTRFGERYRGELERADQIRVLLHSNLTRISALPSARAVDHLQIQTLSGRRHQVHAKRYVLAAGGIENARLLLLSNDVMPTGLGNQNDMVGRCFMEHPHLGGFAEIVIADLSRLPRIYREQVRFDGRTARVCYIPRGDFLRREQMLSASFTMSVIETLGPELEPDSVATADPATVSPRNMLAAARPFLTDPSTLSDTHRTSLEREAKGNAQQLGNAQQPSNGLGVRMGIGCACEQVPNLDSRVTLSDERDALGLRRTRLDWKLTEQDRRSLIANIHALGRELSATGIGRMRPRLPDDGRWEPRVSGGSHHMGTTRMSDDPKRGVTDRHCRVHGIDNLYIAGSSLFPTCGSANPTLNILALAYRLADHLEQQSA</sequence>
<dbReference type="GO" id="GO:0016614">
    <property type="term" value="F:oxidoreductase activity, acting on CH-OH group of donors"/>
    <property type="evidence" value="ECO:0007669"/>
    <property type="project" value="InterPro"/>
</dbReference>
<feature type="domain" description="FAD dependent oxidoreductase" evidence="7">
    <location>
        <begin position="17"/>
        <end position="228"/>
    </location>
</feature>
<keyword evidence="5" id="KW-0560">Oxidoreductase</keyword>
<keyword evidence="3" id="KW-0285">Flavoprotein</keyword>
<keyword evidence="10" id="KW-1185">Reference proteome</keyword>
<dbReference type="Gene3D" id="3.50.50.60">
    <property type="entry name" value="FAD/NAD(P)-binding domain"/>
    <property type="match status" value="2"/>
</dbReference>
<evidence type="ECO:0000259" key="8">
    <source>
        <dbReference type="Pfam" id="PF05199"/>
    </source>
</evidence>
<comment type="cofactor">
    <cofactor evidence="1">
        <name>FAD</name>
        <dbReference type="ChEBI" id="CHEBI:57692"/>
    </cofactor>
</comment>
<evidence type="ECO:0000256" key="6">
    <source>
        <dbReference type="SAM" id="MobiDB-lite"/>
    </source>
</evidence>
<evidence type="ECO:0000256" key="5">
    <source>
        <dbReference type="ARBA" id="ARBA00023002"/>
    </source>
</evidence>
<organism evidence="9 10">
    <name type="scientific">Lamprobacter modestohalophilus</name>
    <dbReference type="NCBI Taxonomy" id="1064514"/>
    <lineage>
        <taxon>Bacteria</taxon>
        <taxon>Pseudomonadati</taxon>
        <taxon>Pseudomonadota</taxon>
        <taxon>Gammaproteobacteria</taxon>
        <taxon>Chromatiales</taxon>
        <taxon>Chromatiaceae</taxon>
        <taxon>Lamprobacter</taxon>
    </lineage>
</organism>
<dbReference type="PANTHER" id="PTHR42784:SF1">
    <property type="entry name" value="PYRANOSE 2-OXIDASE"/>
    <property type="match status" value="1"/>
</dbReference>
<reference evidence="9 10" key="1">
    <citation type="journal article" date="2020" name="Microorganisms">
        <title>Osmotic Adaptation and Compatible Solute Biosynthesis of Phototrophic Bacteria as Revealed from Genome Analyses.</title>
        <authorList>
            <person name="Imhoff J.F."/>
            <person name="Rahn T."/>
            <person name="Kunzel S."/>
            <person name="Keller A."/>
            <person name="Neulinger S.C."/>
        </authorList>
    </citation>
    <scope>NUCLEOTIDE SEQUENCE [LARGE SCALE GENOMIC DNA]</scope>
    <source>
        <strain evidence="9 10">DSM 25653</strain>
    </source>
</reference>
<dbReference type="Proteomes" id="UP001138768">
    <property type="component" value="Unassembled WGS sequence"/>
</dbReference>
<evidence type="ECO:0000256" key="3">
    <source>
        <dbReference type="ARBA" id="ARBA00022630"/>
    </source>
</evidence>
<dbReference type="EMBL" id="NRRY01000038">
    <property type="protein sequence ID" value="MBK1620391.1"/>
    <property type="molecule type" value="Genomic_DNA"/>
</dbReference>
<gene>
    <name evidence="9" type="ORF">CKO42_18485</name>
</gene>
<dbReference type="InterPro" id="IPR006076">
    <property type="entry name" value="FAD-dep_OxRdtase"/>
</dbReference>
<dbReference type="PANTHER" id="PTHR42784">
    <property type="entry name" value="PYRANOSE 2-OXIDASE"/>
    <property type="match status" value="1"/>
</dbReference>
<dbReference type="InterPro" id="IPR007867">
    <property type="entry name" value="GMC_OxRtase_C"/>
</dbReference>
<evidence type="ECO:0008006" key="11">
    <source>
        <dbReference type="Google" id="ProtNLM"/>
    </source>
</evidence>
<feature type="compositionally biased region" description="Basic and acidic residues" evidence="6">
    <location>
        <begin position="456"/>
        <end position="465"/>
    </location>
</feature>
<dbReference type="InterPro" id="IPR051473">
    <property type="entry name" value="P2Ox-like"/>
</dbReference>
<dbReference type="Pfam" id="PF05199">
    <property type="entry name" value="GMC_oxred_C"/>
    <property type="match status" value="1"/>
</dbReference>
<evidence type="ECO:0000313" key="9">
    <source>
        <dbReference type="EMBL" id="MBK1620391.1"/>
    </source>
</evidence>
<keyword evidence="4" id="KW-0274">FAD</keyword>
<dbReference type="InterPro" id="IPR036188">
    <property type="entry name" value="FAD/NAD-bd_sf"/>
</dbReference>
<protein>
    <recommendedName>
        <fullName evidence="11">GMC family oxidoreductase</fullName>
    </recommendedName>
</protein>
<dbReference type="Pfam" id="PF01266">
    <property type="entry name" value="DAO"/>
    <property type="match status" value="1"/>
</dbReference>
<evidence type="ECO:0000313" key="10">
    <source>
        <dbReference type="Proteomes" id="UP001138768"/>
    </source>
</evidence>